<evidence type="ECO:0000313" key="10">
    <source>
        <dbReference type="EMBL" id="GGG22490.1"/>
    </source>
</evidence>
<keyword evidence="6" id="KW-0472">Membrane</keyword>
<keyword evidence="2 6" id="KW-0540">Nuclease</keyword>
<dbReference type="Proteomes" id="UP000634043">
    <property type="component" value="Unassembled WGS sequence"/>
</dbReference>
<comment type="subcellular location">
    <subcellularLocation>
        <location evidence="6">Cell membrane</location>
        <topology evidence="6">Single-pass membrane protein</topology>
    </subcellularLocation>
</comment>
<comment type="caution">
    <text evidence="10">The sequence shown here is derived from an EMBL/GenBank/DDBJ whole genome shotgun (WGS) entry which is preliminary data.</text>
</comment>
<dbReference type="InterPro" id="IPR004088">
    <property type="entry name" value="KH_dom_type_1"/>
</dbReference>
<dbReference type="InterPro" id="IPR003607">
    <property type="entry name" value="HD/PDEase_dom"/>
</dbReference>
<keyword evidence="3 6" id="KW-0255">Endonuclease</keyword>
<dbReference type="Gene3D" id="1.10.3210.10">
    <property type="entry name" value="Hypothetical protein af1432"/>
    <property type="match status" value="1"/>
</dbReference>
<keyword evidence="1 6" id="KW-1003">Cell membrane</keyword>
<feature type="coiled-coil region" evidence="8">
    <location>
        <begin position="31"/>
        <end position="144"/>
    </location>
</feature>
<protein>
    <recommendedName>
        <fullName evidence="6 7">Ribonuclease Y</fullName>
        <shortName evidence="6">RNase Y</shortName>
        <ecNumber evidence="6 7">3.1.-.-</ecNumber>
    </recommendedName>
</protein>
<evidence type="ECO:0000256" key="4">
    <source>
        <dbReference type="ARBA" id="ARBA00022801"/>
    </source>
</evidence>
<evidence type="ECO:0000256" key="6">
    <source>
        <dbReference type="HAMAP-Rule" id="MF_00335"/>
    </source>
</evidence>
<feature type="transmembrane region" description="Helical" evidence="6">
    <location>
        <begin position="6"/>
        <end position="26"/>
    </location>
</feature>
<keyword evidence="8" id="KW-0175">Coiled coil</keyword>
<dbReference type="InterPro" id="IPR022711">
    <property type="entry name" value="RNase_Y_N"/>
</dbReference>
<dbReference type="Pfam" id="PF00013">
    <property type="entry name" value="KH_1"/>
    <property type="match status" value="1"/>
</dbReference>
<evidence type="ECO:0000256" key="2">
    <source>
        <dbReference type="ARBA" id="ARBA00022722"/>
    </source>
</evidence>
<dbReference type="Pfam" id="PF01966">
    <property type="entry name" value="HD"/>
    <property type="match status" value="1"/>
</dbReference>
<keyword evidence="11" id="KW-1185">Reference proteome</keyword>
<evidence type="ECO:0000259" key="9">
    <source>
        <dbReference type="PROSITE" id="PS51831"/>
    </source>
</evidence>
<evidence type="ECO:0000256" key="1">
    <source>
        <dbReference type="ARBA" id="ARBA00022475"/>
    </source>
</evidence>
<sequence>MSDILIILITAIVALGVGVYIGRVLLQKVYKQQEEAARQKAKSIIREAEINAESIKKDRMLEAKEKFLKLKSEFEEESNKKKNIIIQNENKVKQREQHVAKQMEQTKRREAELDKEKEALDHQLEVLKKRKEDVEQQHSEVVAQLEKIAGLTAAEAREQMVEALKSEATSHASSYVKDIVAQAKLTATKEAKKIVVETIQRTAAEHAIENCVSVFNIESDDIKGKIIGREGRNIRALEAATGVEIIVDDTPEAIIISGFDPVRREIARLSLHRLVADGRIHPARIEEVVGKTRKNIEEEIVEIGERTAIDLGIHGLHPELIKMVGRMRFRSSYGQNLLQHSREVANLCATMAAELGLNVKHAKRAGLLHDIGKVTPDEPELPHAIIGMELAKKYKEHPDICNAIGAHHDEIEMTAMISPLIQACDAISGSRPGARREIMESYIKRLKDLEAAAVSFDGVNQCYAIQAGRELRIMVDADNVSDEKAAQLSFDISQKIEKEMQYPGQIKITVIREMRAISYAK</sequence>
<dbReference type="SMART" id="SM00322">
    <property type="entry name" value="KH"/>
    <property type="match status" value="1"/>
</dbReference>
<dbReference type="HAMAP" id="MF_00335">
    <property type="entry name" value="RNase_Y"/>
    <property type="match status" value="1"/>
</dbReference>
<dbReference type="InterPro" id="IPR004087">
    <property type="entry name" value="KH_dom"/>
</dbReference>
<keyword evidence="4 6" id="KW-0378">Hydrolase</keyword>
<feature type="domain" description="HD" evidence="9">
    <location>
        <begin position="337"/>
        <end position="430"/>
    </location>
</feature>
<proteinExistence type="inferred from homology"/>
<name>A0ABQ1WBI8_9BACT</name>
<dbReference type="SUPFAM" id="SSF109604">
    <property type="entry name" value="HD-domain/PDEase-like"/>
    <property type="match status" value="1"/>
</dbReference>
<dbReference type="NCBIfam" id="TIGR00277">
    <property type="entry name" value="HDIG"/>
    <property type="match status" value="1"/>
</dbReference>
<dbReference type="EMBL" id="BMFP01000005">
    <property type="protein sequence ID" value="GGG22490.1"/>
    <property type="molecule type" value="Genomic_DNA"/>
</dbReference>
<dbReference type="Pfam" id="PF12072">
    <property type="entry name" value="RNase_Y_N"/>
    <property type="match status" value="1"/>
</dbReference>
<comment type="function">
    <text evidence="6">Endoribonuclease that initiates mRNA decay.</text>
</comment>
<dbReference type="InterPro" id="IPR017705">
    <property type="entry name" value="Ribonuclease_Y"/>
</dbReference>
<evidence type="ECO:0000256" key="3">
    <source>
        <dbReference type="ARBA" id="ARBA00022759"/>
    </source>
</evidence>
<dbReference type="InterPro" id="IPR006675">
    <property type="entry name" value="HDIG_dom"/>
</dbReference>
<evidence type="ECO:0000313" key="11">
    <source>
        <dbReference type="Proteomes" id="UP000634043"/>
    </source>
</evidence>
<dbReference type="EC" id="3.1.-.-" evidence="6 7"/>
<evidence type="ECO:0000256" key="5">
    <source>
        <dbReference type="ARBA" id="ARBA00022884"/>
    </source>
</evidence>
<dbReference type="InterPro" id="IPR006674">
    <property type="entry name" value="HD_domain"/>
</dbReference>
<accession>A0ABQ1WBI8</accession>
<dbReference type="PANTHER" id="PTHR12826:SF15">
    <property type="entry name" value="RIBONUCLEASE Y"/>
    <property type="match status" value="1"/>
</dbReference>
<gene>
    <name evidence="6 10" type="primary">rny</name>
    <name evidence="10" type="ORF">GCM10011323_28050</name>
</gene>
<dbReference type="SMART" id="SM00471">
    <property type="entry name" value="HDc"/>
    <property type="match status" value="1"/>
</dbReference>
<keyword evidence="6" id="KW-0812">Transmembrane</keyword>
<evidence type="ECO:0000256" key="8">
    <source>
        <dbReference type="SAM" id="Coils"/>
    </source>
</evidence>
<dbReference type="PROSITE" id="PS51831">
    <property type="entry name" value="HD"/>
    <property type="match status" value="1"/>
</dbReference>
<dbReference type="PANTHER" id="PTHR12826">
    <property type="entry name" value="RIBONUCLEASE Y"/>
    <property type="match status" value="1"/>
</dbReference>
<dbReference type="PROSITE" id="PS50084">
    <property type="entry name" value="KH_TYPE_1"/>
    <property type="match status" value="1"/>
</dbReference>
<comment type="similarity">
    <text evidence="6">Belongs to the RNase Y family.</text>
</comment>
<dbReference type="CDD" id="cd22431">
    <property type="entry name" value="KH-I_RNaseY"/>
    <property type="match status" value="1"/>
</dbReference>
<dbReference type="SUPFAM" id="SSF54791">
    <property type="entry name" value="Eukaryotic type KH-domain (KH-domain type I)"/>
    <property type="match status" value="1"/>
</dbReference>
<dbReference type="InterPro" id="IPR036612">
    <property type="entry name" value="KH_dom_type_1_sf"/>
</dbReference>
<keyword evidence="5 6" id="KW-0694">RNA-binding</keyword>
<keyword evidence="6" id="KW-1133">Transmembrane helix</keyword>
<dbReference type="NCBIfam" id="TIGR03319">
    <property type="entry name" value="RNase_Y"/>
    <property type="match status" value="1"/>
</dbReference>
<reference evidence="11" key="1">
    <citation type="journal article" date="2019" name="Int. J. Syst. Evol. Microbiol.">
        <title>The Global Catalogue of Microorganisms (GCM) 10K type strain sequencing project: providing services to taxonomists for standard genome sequencing and annotation.</title>
        <authorList>
            <consortium name="The Broad Institute Genomics Platform"/>
            <consortium name="The Broad Institute Genome Sequencing Center for Infectious Disease"/>
            <person name="Wu L."/>
            <person name="Ma J."/>
        </authorList>
    </citation>
    <scope>NUCLEOTIDE SEQUENCE [LARGE SCALE GENOMIC DNA]</scope>
    <source>
        <strain evidence="11">CGMCC 1.12749</strain>
    </source>
</reference>
<organism evidence="10 11">
    <name type="scientific">Pontibacter amylolyticus</name>
    <dbReference type="NCBI Taxonomy" id="1424080"/>
    <lineage>
        <taxon>Bacteria</taxon>
        <taxon>Pseudomonadati</taxon>
        <taxon>Bacteroidota</taxon>
        <taxon>Cytophagia</taxon>
        <taxon>Cytophagales</taxon>
        <taxon>Hymenobacteraceae</taxon>
        <taxon>Pontibacter</taxon>
    </lineage>
</organism>
<evidence type="ECO:0000256" key="7">
    <source>
        <dbReference type="NCBIfam" id="TIGR03319"/>
    </source>
</evidence>
<dbReference type="RefSeq" id="WP_188502145.1">
    <property type="nucleotide sequence ID" value="NZ_BMFP01000005.1"/>
</dbReference>